<gene>
    <name evidence="1" type="ORF">DSM106972_053040</name>
</gene>
<dbReference type="EMBL" id="RSCL01000013">
    <property type="protein sequence ID" value="RUT03665.1"/>
    <property type="molecule type" value="Genomic_DNA"/>
</dbReference>
<dbReference type="AlphaFoldDB" id="A0A433VC31"/>
<evidence type="ECO:0000313" key="2">
    <source>
        <dbReference type="Proteomes" id="UP000271624"/>
    </source>
</evidence>
<accession>A0A433VC31</accession>
<reference evidence="1" key="2">
    <citation type="journal article" date="2019" name="Genome Biol. Evol.">
        <title>Day and night: Metabolic profiles and evolutionary relationships of six axenic non-marine cyanobacteria.</title>
        <authorList>
            <person name="Will S.E."/>
            <person name="Henke P."/>
            <person name="Boedeker C."/>
            <person name="Huang S."/>
            <person name="Brinkmann H."/>
            <person name="Rohde M."/>
            <person name="Jarek M."/>
            <person name="Friedl T."/>
            <person name="Seufert S."/>
            <person name="Schumacher M."/>
            <person name="Overmann J."/>
            <person name="Neumann-Schaal M."/>
            <person name="Petersen J."/>
        </authorList>
    </citation>
    <scope>NUCLEOTIDE SEQUENCE [LARGE SCALE GENOMIC DNA]</scope>
    <source>
        <strain evidence="1">PCC 7102</strain>
    </source>
</reference>
<proteinExistence type="predicted"/>
<keyword evidence="2" id="KW-1185">Reference proteome</keyword>
<dbReference type="Proteomes" id="UP000271624">
    <property type="component" value="Unassembled WGS sequence"/>
</dbReference>
<sequence>MESIYPYTKTIGLGNRIMDNNDSIQLSLDFAVIKNGTKVRIDGYDCHQWLDLTNCVGVIYLYSQSTGDYLVYFPGKKGIVPDTKLILRYRRQQLEIIQERKK</sequence>
<protein>
    <submittedName>
        <fullName evidence="1">Uncharacterized protein</fullName>
    </submittedName>
</protein>
<comment type="caution">
    <text evidence="1">The sequence shown here is derived from an EMBL/GenBank/DDBJ whole genome shotgun (WGS) entry which is preliminary data.</text>
</comment>
<evidence type="ECO:0000313" key="1">
    <source>
        <dbReference type="EMBL" id="RUT03665.1"/>
    </source>
</evidence>
<organism evidence="1 2">
    <name type="scientific">Dulcicalothrix desertica PCC 7102</name>
    <dbReference type="NCBI Taxonomy" id="232991"/>
    <lineage>
        <taxon>Bacteria</taxon>
        <taxon>Bacillati</taxon>
        <taxon>Cyanobacteriota</taxon>
        <taxon>Cyanophyceae</taxon>
        <taxon>Nostocales</taxon>
        <taxon>Calotrichaceae</taxon>
        <taxon>Dulcicalothrix</taxon>
    </lineage>
</organism>
<reference evidence="1" key="1">
    <citation type="submission" date="2018-12" db="EMBL/GenBank/DDBJ databases">
        <authorList>
            <person name="Will S."/>
            <person name="Neumann-Schaal M."/>
            <person name="Henke P."/>
        </authorList>
    </citation>
    <scope>NUCLEOTIDE SEQUENCE</scope>
    <source>
        <strain evidence="1">PCC 7102</strain>
    </source>
</reference>
<name>A0A433VC31_9CYAN</name>